<gene>
    <name evidence="1" type="ORF">EFY87_13415</name>
</gene>
<dbReference type="RefSeq" id="WP_123271989.1">
    <property type="nucleotide sequence ID" value="NZ_RJJQ01000014.1"/>
</dbReference>
<protein>
    <recommendedName>
        <fullName evidence="3">Nucleotidyltransferase</fullName>
    </recommendedName>
</protein>
<dbReference type="AlphaFoldDB" id="A0A3M9M6U1"/>
<sequence>MIDLTGRTDVLVPEEVLSELSSACRELGLEFLVVGAAARDLIIHARQQSNPERETDDVDIAVAVRAEGQFSDLIRRFPLVRGHQNKITVHDVEVDVVPFGDIEQARTILFPDDHRLDVNGLQEAHATAVSVRMPNGTEIRAAGAPAQTALKILAWRDRHEANTKDGIDLRVILLSLSADPFVNEVWGDDVALDATDADIITAAAFHYARIAAEPFTVHDGMAVVDVLHDTTLRALLTRDMRSNLLAPSLLDAYAKGFLTGLRC</sequence>
<dbReference type="OrthoDB" id="4829960at2"/>
<keyword evidence="2" id="KW-1185">Reference proteome</keyword>
<name>A0A3M9M6U1_9MICO</name>
<evidence type="ECO:0000313" key="2">
    <source>
        <dbReference type="Proteomes" id="UP000271678"/>
    </source>
</evidence>
<accession>A0A3M9M6U1</accession>
<dbReference type="EMBL" id="RJJQ01000014">
    <property type="protein sequence ID" value="RNI20895.1"/>
    <property type="molecule type" value="Genomic_DNA"/>
</dbReference>
<reference evidence="1 2" key="1">
    <citation type="submission" date="2018-11" db="EMBL/GenBank/DDBJ databases">
        <title>Draft genome of Simplicispira Flexivirga sp. BO-16.</title>
        <authorList>
            <person name="Im W.T."/>
        </authorList>
    </citation>
    <scope>NUCLEOTIDE SEQUENCE [LARGE SCALE GENOMIC DNA]</scope>
    <source>
        <strain evidence="1 2">BO-16</strain>
    </source>
</reference>
<organism evidence="1 2">
    <name type="scientific">Flexivirga caeni</name>
    <dbReference type="NCBI Taxonomy" id="2294115"/>
    <lineage>
        <taxon>Bacteria</taxon>
        <taxon>Bacillati</taxon>
        <taxon>Actinomycetota</taxon>
        <taxon>Actinomycetes</taxon>
        <taxon>Micrococcales</taxon>
        <taxon>Dermacoccaceae</taxon>
        <taxon>Flexivirga</taxon>
    </lineage>
</organism>
<dbReference type="Proteomes" id="UP000271678">
    <property type="component" value="Unassembled WGS sequence"/>
</dbReference>
<evidence type="ECO:0008006" key="3">
    <source>
        <dbReference type="Google" id="ProtNLM"/>
    </source>
</evidence>
<proteinExistence type="predicted"/>
<comment type="caution">
    <text evidence="1">The sequence shown here is derived from an EMBL/GenBank/DDBJ whole genome shotgun (WGS) entry which is preliminary data.</text>
</comment>
<evidence type="ECO:0000313" key="1">
    <source>
        <dbReference type="EMBL" id="RNI20895.1"/>
    </source>
</evidence>